<dbReference type="Gene3D" id="2.60.120.330">
    <property type="entry name" value="B-lactam Antibiotic, Isopenicillin N Synthase, Chain"/>
    <property type="match status" value="1"/>
</dbReference>
<comment type="caution">
    <text evidence="1">The sequence shown here is derived from an EMBL/GenBank/DDBJ whole genome shotgun (WGS) entry which is preliminary data.</text>
</comment>
<dbReference type="AlphaFoldDB" id="A0A1F6LNA4"/>
<proteinExistence type="predicted"/>
<evidence type="ECO:0000313" key="2">
    <source>
        <dbReference type="Proteomes" id="UP000176329"/>
    </source>
</evidence>
<gene>
    <name evidence="1" type="ORF">A2848_03365</name>
</gene>
<evidence type="ECO:0008006" key="3">
    <source>
        <dbReference type="Google" id="ProtNLM"/>
    </source>
</evidence>
<organism evidence="1 2">
    <name type="scientific">Candidatus Magasanikbacteria bacterium RIFCSPHIGHO2_01_FULL_50_8</name>
    <dbReference type="NCBI Taxonomy" id="1798674"/>
    <lineage>
        <taxon>Bacteria</taxon>
        <taxon>Candidatus Magasanikiibacteriota</taxon>
    </lineage>
</organism>
<evidence type="ECO:0000313" key="1">
    <source>
        <dbReference type="EMBL" id="OGH60774.1"/>
    </source>
</evidence>
<dbReference type="InterPro" id="IPR027443">
    <property type="entry name" value="IPNS-like_sf"/>
</dbReference>
<dbReference type="SUPFAM" id="SSF51197">
    <property type="entry name" value="Clavaminate synthase-like"/>
    <property type="match status" value="1"/>
</dbReference>
<sequence length="359" mass="40548">MSPTTTYRHPSKLPVRSTRTFDGVLDPIDIHVPTAPFMLVQDLLDFGAVCVRTRTFGEEHNQRGLRAAQRYFCRPYEQRMRDVPPPELAFQVGLTPRGQEKTRQRYEHFDHLPREHRPTEPRRNGAMSERLMFPVGSRPAQLDSRFLPLNSIHANPAGVTPFADDLRACGESLIEVGLEVVRLLEIGLMLPEGRLQQLSHAGPHLLAPNATHLDEGVDIGDVANEVHYDLNMITLFGKSNAPGLYVWIDQKYRCSLSIPDGCVLVQAGKQLTWMTGGYINYGLHEVVATQQMFDVLTHKTPVGMPRVRTSLPLFFHVNSMQLLEPLDHLVNMPQANEYPRMLAGDYLFDELRAINLATV</sequence>
<protein>
    <recommendedName>
        <fullName evidence="3">Isopenicillin N synthase-like Fe(2+) 2OG dioxygenase domain-containing protein</fullName>
    </recommendedName>
</protein>
<accession>A0A1F6LNA4</accession>
<dbReference type="Proteomes" id="UP000176329">
    <property type="component" value="Unassembled WGS sequence"/>
</dbReference>
<reference evidence="1 2" key="1">
    <citation type="journal article" date="2016" name="Nat. Commun.">
        <title>Thousands of microbial genomes shed light on interconnected biogeochemical processes in an aquifer system.</title>
        <authorList>
            <person name="Anantharaman K."/>
            <person name="Brown C.T."/>
            <person name="Hug L.A."/>
            <person name="Sharon I."/>
            <person name="Castelle C.J."/>
            <person name="Probst A.J."/>
            <person name="Thomas B.C."/>
            <person name="Singh A."/>
            <person name="Wilkins M.J."/>
            <person name="Karaoz U."/>
            <person name="Brodie E.L."/>
            <person name="Williams K.H."/>
            <person name="Hubbard S.S."/>
            <person name="Banfield J.F."/>
        </authorList>
    </citation>
    <scope>NUCLEOTIDE SEQUENCE [LARGE SCALE GENOMIC DNA]</scope>
</reference>
<name>A0A1F6LNA4_9BACT</name>
<dbReference type="EMBL" id="MFPV01000054">
    <property type="protein sequence ID" value="OGH60774.1"/>
    <property type="molecule type" value="Genomic_DNA"/>
</dbReference>